<name>A0A3G9GJD0_9NEIS</name>
<reference evidence="2" key="3">
    <citation type="journal article" date="2017" name="Plant Physiol. Biochem.">
        <title>Differential oxidative and antioxidative response of duckweed Lemna minor toward plant growth promoting/inhibiting bacteria.</title>
        <authorList>
            <person name="Ishizawa H."/>
            <person name="Kuroda M."/>
            <person name="Morikawa M."/>
            <person name="Ike M."/>
        </authorList>
    </citation>
    <scope>NUCLEOTIDE SEQUENCE [LARGE SCALE GENOMIC DNA]</scope>
    <source>
        <strain evidence="2">H3</strain>
    </source>
</reference>
<reference evidence="2" key="1">
    <citation type="journal article" date="2017" name="Biotechnol. Biofuels">
        <title>Evaluation of environmental bacterial communities as a factor affecting the growth of duckweed Lemna minor.</title>
        <authorList>
            <person name="Ishizawa H."/>
            <person name="Kuroda M."/>
            <person name="Morikawa M."/>
            <person name="Ike M."/>
        </authorList>
    </citation>
    <scope>NUCLEOTIDE SEQUENCE [LARGE SCALE GENOMIC DNA]</scope>
    <source>
        <strain evidence="2">H3</strain>
    </source>
</reference>
<sequence length="37" mass="4266">MNKHGLVITILRDEAKAALIIPSRDFSLQAHRRLFSF</sequence>
<dbReference type="KEGG" id="amah:DLM_3192"/>
<evidence type="ECO:0000313" key="1">
    <source>
        <dbReference type="EMBL" id="BBF86789.1"/>
    </source>
</evidence>
<dbReference type="EMBL" id="AP018823">
    <property type="protein sequence ID" value="BBF86789.1"/>
    <property type="molecule type" value="Genomic_DNA"/>
</dbReference>
<dbReference type="Proteomes" id="UP000198290">
    <property type="component" value="Chromosome"/>
</dbReference>
<dbReference type="AlphaFoldDB" id="A0A3G9GJD0"/>
<accession>A0A3G9GJD0</accession>
<protein>
    <submittedName>
        <fullName evidence="1">Uncharacterized protein</fullName>
    </submittedName>
</protein>
<reference evidence="1 2" key="2">
    <citation type="journal article" date="2017" name="Genome Announc.">
        <title>Draft genome sequence of Aquitalea magnusonii strain H3, a plant growth-promoting bacterium of duckweed Lemna minor.</title>
        <authorList>
            <person name="Ishizawa H."/>
            <person name="Kuroda M."/>
            <person name="Ike M."/>
        </authorList>
    </citation>
    <scope>NUCLEOTIDE SEQUENCE [LARGE SCALE GENOMIC DNA]</scope>
    <source>
        <strain evidence="1 2">H3</strain>
    </source>
</reference>
<proteinExistence type="predicted"/>
<gene>
    <name evidence="1" type="ORF">DLM_3192</name>
</gene>
<evidence type="ECO:0000313" key="2">
    <source>
        <dbReference type="Proteomes" id="UP000198290"/>
    </source>
</evidence>
<keyword evidence="2" id="KW-1185">Reference proteome</keyword>
<organism evidence="1 2">
    <name type="scientific">Aquitalea magnusonii</name>
    <dbReference type="NCBI Taxonomy" id="332411"/>
    <lineage>
        <taxon>Bacteria</taxon>
        <taxon>Pseudomonadati</taxon>
        <taxon>Pseudomonadota</taxon>
        <taxon>Betaproteobacteria</taxon>
        <taxon>Neisseriales</taxon>
        <taxon>Chromobacteriaceae</taxon>
        <taxon>Aquitalea</taxon>
    </lineage>
</organism>